<sequence length="109" mass="11709">MANNTLADVMSQLLPQSEQVPPRLSESQRDAFHVAPQLLDKAQRSFLKLRVSAGTLVTPLPTTRSLPHHSSLLVAPNATTTNNTPSNVPASFLYPRAPVSPYNLSPPGA</sequence>
<organism evidence="1 2">
    <name type="scientific">Nibea albiflora</name>
    <name type="common">Yellow drum</name>
    <name type="synonym">Corvina albiflora</name>
    <dbReference type="NCBI Taxonomy" id="240163"/>
    <lineage>
        <taxon>Eukaryota</taxon>
        <taxon>Metazoa</taxon>
        <taxon>Chordata</taxon>
        <taxon>Craniata</taxon>
        <taxon>Vertebrata</taxon>
        <taxon>Euteleostomi</taxon>
        <taxon>Actinopterygii</taxon>
        <taxon>Neopterygii</taxon>
        <taxon>Teleostei</taxon>
        <taxon>Neoteleostei</taxon>
        <taxon>Acanthomorphata</taxon>
        <taxon>Eupercaria</taxon>
        <taxon>Sciaenidae</taxon>
        <taxon>Nibea</taxon>
    </lineage>
</organism>
<accession>A0ACB7EER0</accession>
<proteinExistence type="predicted"/>
<dbReference type="Proteomes" id="UP000805704">
    <property type="component" value="Chromosome 8"/>
</dbReference>
<name>A0ACB7EER0_NIBAL</name>
<evidence type="ECO:0000313" key="2">
    <source>
        <dbReference type="Proteomes" id="UP000805704"/>
    </source>
</evidence>
<reference evidence="1" key="1">
    <citation type="submission" date="2020-04" db="EMBL/GenBank/DDBJ databases">
        <title>A chromosome-scale assembly and high-density genetic map of the yellow drum (Nibea albiflora) genome.</title>
        <authorList>
            <person name="Xu D."/>
            <person name="Zhang W."/>
            <person name="Chen R."/>
            <person name="Tan P."/>
            <person name="Wang L."/>
            <person name="Song H."/>
            <person name="Tian L."/>
            <person name="Zhu Q."/>
            <person name="Wang B."/>
        </authorList>
    </citation>
    <scope>NUCLEOTIDE SEQUENCE</scope>
    <source>
        <strain evidence="1">ZJHYS-2018</strain>
    </source>
</reference>
<dbReference type="EMBL" id="CM024796">
    <property type="protein sequence ID" value="KAG8000550.1"/>
    <property type="molecule type" value="Genomic_DNA"/>
</dbReference>
<protein>
    <submittedName>
        <fullName evidence="1">Uncharacterized protein</fullName>
    </submittedName>
</protein>
<gene>
    <name evidence="1" type="ORF">GBF38_016947</name>
</gene>
<keyword evidence="2" id="KW-1185">Reference proteome</keyword>
<evidence type="ECO:0000313" key="1">
    <source>
        <dbReference type="EMBL" id="KAG8000550.1"/>
    </source>
</evidence>
<comment type="caution">
    <text evidence="1">The sequence shown here is derived from an EMBL/GenBank/DDBJ whole genome shotgun (WGS) entry which is preliminary data.</text>
</comment>